<keyword evidence="1" id="KW-0732">Signal</keyword>
<evidence type="ECO:0000256" key="1">
    <source>
        <dbReference type="SAM" id="SignalP"/>
    </source>
</evidence>
<dbReference type="EMBL" id="JARK01001685">
    <property type="protein sequence ID" value="EYB82844.1"/>
    <property type="molecule type" value="Genomic_DNA"/>
</dbReference>
<name>A0A016RXX9_9BILA</name>
<evidence type="ECO:0000313" key="3">
    <source>
        <dbReference type="Proteomes" id="UP000024635"/>
    </source>
</evidence>
<keyword evidence="3" id="KW-1185">Reference proteome</keyword>
<sequence>MRSSLWRASAAAMISFYFLFVLILAVSKLSAAYYSPFEAFEEPVADFPFVHSPFAPLPHPIAFTNGPIYTSITPSIHPIYHTPRFEIRNIIRTVDKDTAHFSGTSDRSFGFPFYKKL</sequence>
<proteinExistence type="predicted"/>
<reference evidence="3" key="1">
    <citation type="journal article" date="2015" name="Nat. Genet.">
        <title>The genome and transcriptome of the zoonotic hookworm Ancylostoma ceylanicum identify infection-specific gene families.</title>
        <authorList>
            <person name="Schwarz E.M."/>
            <person name="Hu Y."/>
            <person name="Antoshechkin I."/>
            <person name="Miller M.M."/>
            <person name="Sternberg P.W."/>
            <person name="Aroian R.V."/>
        </authorList>
    </citation>
    <scope>NUCLEOTIDE SEQUENCE</scope>
    <source>
        <strain evidence="3">HY135</strain>
    </source>
</reference>
<dbReference type="Proteomes" id="UP000024635">
    <property type="component" value="Unassembled WGS sequence"/>
</dbReference>
<dbReference type="OrthoDB" id="5823404at2759"/>
<feature type="chain" id="PRO_5001488754" evidence="1">
    <location>
        <begin position="32"/>
        <end position="117"/>
    </location>
</feature>
<feature type="signal peptide" evidence="1">
    <location>
        <begin position="1"/>
        <end position="31"/>
    </location>
</feature>
<gene>
    <name evidence="2" type="primary">Acey_s0349.g3196</name>
    <name evidence="2" type="ORF">Y032_0349g3196</name>
</gene>
<organism evidence="2 3">
    <name type="scientific">Ancylostoma ceylanicum</name>
    <dbReference type="NCBI Taxonomy" id="53326"/>
    <lineage>
        <taxon>Eukaryota</taxon>
        <taxon>Metazoa</taxon>
        <taxon>Ecdysozoa</taxon>
        <taxon>Nematoda</taxon>
        <taxon>Chromadorea</taxon>
        <taxon>Rhabditida</taxon>
        <taxon>Rhabditina</taxon>
        <taxon>Rhabditomorpha</taxon>
        <taxon>Strongyloidea</taxon>
        <taxon>Ancylostomatidae</taxon>
        <taxon>Ancylostomatinae</taxon>
        <taxon>Ancylostoma</taxon>
    </lineage>
</organism>
<comment type="caution">
    <text evidence="2">The sequence shown here is derived from an EMBL/GenBank/DDBJ whole genome shotgun (WGS) entry which is preliminary data.</text>
</comment>
<dbReference type="AlphaFoldDB" id="A0A016RXX9"/>
<evidence type="ECO:0000313" key="2">
    <source>
        <dbReference type="EMBL" id="EYB82844.1"/>
    </source>
</evidence>
<accession>A0A016RXX9</accession>
<protein>
    <submittedName>
        <fullName evidence="2">Uncharacterized protein</fullName>
    </submittedName>
</protein>